<feature type="domain" description="R" evidence="8">
    <location>
        <begin position="214"/>
        <end position="231"/>
    </location>
</feature>
<organism evidence="9">
    <name type="scientific">Leucospermum cordifolium</name>
    <dbReference type="NCBI Taxonomy" id="206269"/>
    <lineage>
        <taxon>Eukaryota</taxon>
        <taxon>Viridiplantae</taxon>
        <taxon>Streptophyta</taxon>
        <taxon>Embryophyta</taxon>
        <taxon>Tracheophyta</taxon>
        <taxon>Spermatophyta</taxon>
        <taxon>Magnoliopsida</taxon>
        <taxon>Proteales</taxon>
        <taxon>Proteaceae</taxon>
        <taxon>Leucospermum</taxon>
    </lineage>
</organism>
<feature type="region of interest" description="Disordered" evidence="6">
    <location>
        <begin position="82"/>
        <end position="102"/>
    </location>
</feature>
<evidence type="ECO:0000256" key="1">
    <source>
        <dbReference type="ARBA" id="ARBA00004123"/>
    </source>
</evidence>
<accession>G0Y2M2</accession>
<dbReference type="PANTHER" id="PTHR31072">
    <property type="entry name" value="TRANSCRIPTION FACTOR TCP4-RELATED"/>
    <property type="match status" value="1"/>
</dbReference>
<keyword evidence="4" id="KW-0804">Transcription</keyword>
<protein>
    <submittedName>
        <fullName evidence="9">CYC-like protein 2</fullName>
    </submittedName>
</protein>
<feature type="non-terminal residue" evidence="9">
    <location>
        <position position="377"/>
    </location>
</feature>
<dbReference type="Pfam" id="PF03634">
    <property type="entry name" value="TCP"/>
    <property type="match status" value="1"/>
</dbReference>
<feature type="compositionally biased region" description="Basic and acidic residues" evidence="6">
    <location>
        <begin position="212"/>
        <end position="230"/>
    </location>
</feature>
<dbReference type="EMBL" id="HQ599288">
    <property type="protein sequence ID" value="AEJ73215.1"/>
    <property type="molecule type" value="Genomic_DNA"/>
</dbReference>
<evidence type="ECO:0000313" key="9">
    <source>
        <dbReference type="EMBL" id="AEJ73215.1"/>
    </source>
</evidence>
<dbReference type="InterPro" id="IPR017887">
    <property type="entry name" value="TF_TCP_subgr"/>
</dbReference>
<keyword evidence="5" id="KW-0539">Nucleus</keyword>
<evidence type="ECO:0000259" key="8">
    <source>
        <dbReference type="PROSITE" id="PS51370"/>
    </source>
</evidence>
<dbReference type="GO" id="GO:2000032">
    <property type="term" value="P:regulation of secondary shoot formation"/>
    <property type="evidence" value="ECO:0007669"/>
    <property type="project" value="TreeGrafter"/>
</dbReference>
<evidence type="ECO:0000256" key="4">
    <source>
        <dbReference type="ARBA" id="ARBA00023163"/>
    </source>
</evidence>
<dbReference type="PROSITE" id="PS51370">
    <property type="entry name" value="R"/>
    <property type="match status" value="1"/>
</dbReference>
<dbReference type="GO" id="GO:0043565">
    <property type="term" value="F:sequence-specific DNA binding"/>
    <property type="evidence" value="ECO:0007669"/>
    <property type="project" value="TreeGrafter"/>
</dbReference>
<keyword evidence="2" id="KW-0805">Transcription regulation</keyword>
<feature type="compositionally biased region" description="Low complexity" evidence="6">
    <location>
        <begin position="252"/>
        <end position="265"/>
    </location>
</feature>
<feature type="non-terminal residue" evidence="9">
    <location>
        <position position="1"/>
    </location>
</feature>
<evidence type="ECO:0000256" key="3">
    <source>
        <dbReference type="ARBA" id="ARBA00023125"/>
    </source>
</evidence>
<keyword evidence="3" id="KW-0238">DNA-binding</keyword>
<feature type="region of interest" description="Disordered" evidence="6">
    <location>
        <begin position="247"/>
        <end position="279"/>
    </location>
</feature>
<dbReference type="PANTHER" id="PTHR31072:SF93">
    <property type="entry name" value="TRANSCRIPTION FACTOR TCP24"/>
    <property type="match status" value="1"/>
</dbReference>
<reference evidence="9" key="1">
    <citation type="journal article" date="2013" name="PLoS ONE">
        <title>Combining Phylogenetic and Syntenic Analyses for Understanding the Evolution of TCP ECE Genes in Eudicots.</title>
        <authorList>
            <person name="Citerne H.L."/>
            <person name="Le Guilloux M."/>
            <person name="Sannier J."/>
            <person name="Nadot S."/>
            <person name="Damerval C."/>
        </authorList>
    </citation>
    <scope>NUCLEOTIDE SEQUENCE</scope>
</reference>
<sequence>FLSNDRGSCSFTPLYADHQPIFTSDTNSPSFNNDVSLNSKLDPPLSFPFPFHFPPPPTFTELDHAQLLVGNCSCASMAITEKQNPQEKRSVKRDRHSKINTAQGLRDRRMRLSLDVAREFFGLQDLRGDDKPSKTIRWLLNHCKGAIKELTKAKVLKTTKEKSVSSTTSECEVMSGMEENSNAQDHEGMVTKKKAMEKTRKRQPRKTKFHPIGRESREKARAKARERTREKIRGRRLNESNECLAEAHKKISSSPSETGEESGVSHGHEMKSSMAEVAEVEEPNGQLLDFQSPNQHGIEEPVMATRKLDPSSIFNFPHDNAIPQGLVCSINNNIPSCFENWYTDSSRSHYYCGMSNAYPSTGNIHFSDVQNFGKPWE</sequence>
<feature type="region of interest" description="Disordered" evidence="6">
    <location>
        <begin position="194"/>
        <end position="230"/>
    </location>
</feature>
<dbReference type="InterPro" id="IPR017888">
    <property type="entry name" value="CYC/TB1_R_domain"/>
</dbReference>
<dbReference type="AlphaFoldDB" id="G0Y2M2"/>
<feature type="compositionally biased region" description="Basic residues" evidence="6">
    <location>
        <begin position="199"/>
        <end position="211"/>
    </location>
</feature>
<dbReference type="InterPro" id="IPR005333">
    <property type="entry name" value="Transcription_factor_TCP"/>
</dbReference>
<dbReference type="GO" id="GO:0005634">
    <property type="term" value="C:nucleus"/>
    <property type="evidence" value="ECO:0007669"/>
    <property type="project" value="UniProtKB-SubCell"/>
</dbReference>
<dbReference type="GO" id="GO:0003700">
    <property type="term" value="F:DNA-binding transcription factor activity"/>
    <property type="evidence" value="ECO:0007669"/>
    <property type="project" value="InterPro"/>
</dbReference>
<comment type="subcellular location">
    <subcellularLocation>
        <location evidence="1">Nucleus</location>
    </subcellularLocation>
</comment>
<evidence type="ECO:0000256" key="6">
    <source>
        <dbReference type="SAM" id="MobiDB-lite"/>
    </source>
</evidence>
<evidence type="ECO:0000256" key="5">
    <source>
        <dbReference type="ARBA" id="ARBA00023242"/>
    </source>
</evidence>
<proteinExistence type="predicted"/>
<dbReference type="PROSITE" id="PS51369">
    <property type="entry name" value="TCP"/>
    <property type="match status" value="1"/>
</dbReference>
<feature type="domain" description="TCP" evidence="7">
    <location>
        <begin position="92"/>
        <end position="150"/>
    </location>
</feature>
<evidence type="ECO:0000256" key="2">
    <source>
        <dbReference type="ARBA" id="ARBA00023015"/>
    </source>
</evidence>
<name>G0Y2M2_9MAGN</name>
<evidence type="ECO:0000259" key="7">
    <source>
        <dbReference type="PROSITE" id="PS51369"/>
    </source>
</evidence>